<protein>
    <recommendedName>
        <fullName evidence="4">SprT-like domain-containing protein</fullName>
    </recommendedName>
</protein>
<dbReference type="Proteomes" id="UP000039324">
    <property type="component" value="Unassembled WGS sequence"/>
</dbReference>
<evidence type="ECO:0000313" key="8">
    <source>
        <dbReference type="Proteomes" id="UP000290189"/>
    </source>
</evidence>
<organism evidence="5 7">
    <name type="scientific">Plasmodiophora brassicae</name>
    <name type="common">Clubroot disease agent</name>
    <dbReference type="NCBI Taxonomy" id="37360"/>
    <lineage>
        <taxon>Eukaryota</taxon>
        <taxon>Sar</taxon>
        <taxon>Rhizaria</taxon>
        <taxon>Endomyxa</taxon>
        <taxon>Phytomyxea</taxon>
        <taxon>Plasmodiophorida</taxon>
        <taxon>Plasmodiophoridae</taxon>
        <taxon>Plasmodiophora</taxon>
    </lineage>
</organism>
<reference evidence="5 7" key="1">
    <citation type="submission" date="2015-02" db="EMBL/GenBank/DDBJ databases">
        <authorList>
            <person name="Chooi Y.-H."/>
        </authorList>
    </citation>
    <scope>NUCLEOTIDE SEQUENCE [LARGE SCALE GENOMIC DNA]</scope>
    <source>
        <strain evidence="5">E3</strain>
    </source>
</reference>
<feature type="domain" description="SprT-like" evidence="4">
    <location>
        <begin position="94"/>
        <end position="267"/>
    </location>
</feature>
<sequence length="309" mass="34865">MSDRPSSIIDLTADSDDGQGQVDADETLARRLQKAEDDAVARRERTDMDETLAIQLQWEDTVDEAVLVEETAPLAGAVGTADGDIDPELHDPTPDIYDLFHAFNLQFFDGALSGVELKWSARMTLCAGLCCYEGRRGLLGGFCSIRLSEKLLKFRPRSDLVNTLLHEMIHAFLFIRDRDRDHDAHGPNFCALMKHINQVAGTEITVYHNFRDEVDLYRTHWWKCDGPCQHRAPYFGIVKRSMNRAPSMRDPWMPLHQQQCGGTFTKIKEPEGYVAGKKRPAPRQPSASSSGSGKQPKIDDFFRRSPDKS</sequence>
<dbReference type="GO" id="GO:0005634">
    <property type="term" value="C:nucleus"/>
    <property type="evidence" value="ECO:0007669"/>
    <property type="project" value="UniProtKB-SubCell"/>
</dbReference>
<reference evidence="6 8" key="2">
    <citation type="submission" date="2018-03" db="EMBL/GenBank/DDBJ databases">
        <authorList>
            <person name="Fogelqvist J."/>
        </authorList>
    </citation>
    <scope>NUCLEOTIDE SEQUENCE [LARGE SCALE GENOMIC DNA]</scope>
</reference>
<evidence type="ECO:0000313" key="5">
    <source>
        <dbReference type="EMBL" id="CEO94457.1"/>
    </source>
</evidence>
<dbReference type="SMART" id="SM00731">
    <property type="entry name" value="SprT"/>
    <property type="match status" value="1"/>
</dbReference>
<proteinExistence type="predicted"/>
<dbReference type="InterPro" id="IPR006640">
    <property type="entry name" value="SprT-like_domain"/>
</dbReference>
<dbReference type="GO" id="GO:0004222">
    <property type="term" value="F:metalloendopeptidase activity"/>
    <property type="evidence" value="ECO:0007669"/>
    <property type="project" value="InterPro"/>
</dbReference>
<feature type="region of interest" description="Disordered" evidence="3">
    <location>
        <begin position="266"/>
        <end position="309"/>
    </location>
</feature>
<keyword evidence="6" id="KW-0496">Mitochondrion</keyword>
<accession>A0A0G4IH75</accession>
<dbReference type="EMBL" id="OVEO01000006">
    <property type="protein sequence ID" value="SPQ96803.1"/>
    <property type="molecule type" value="Genomic_DNA"/>
</dbReference>
<dbReference type="Pfam" id="PF22934">
    <property type="entry name" value="SPRTN_ZBD"/>
    <property type="match status" value="1"/>
</dbReference>
<dbReference type="STRING" id="37360.A0A0G4IH75"/>
<feature type="region of interest" description="Disordered" evidence="3">
    <location>
        <begin position="1"/>
        <end position="22"/>
    </location>
</feature>
<dbReference type="GO" id="GO:0003697">
    <property type="term" value="F:single-stranded DNA binding"/>
    <property type="evidence" value="ECO:0007669"/>
    <property type="project" value="InterPro"/>
</dbReference>
<evidence type="ECO:0000256" key="2">
    <source>
        <dbReference type="ARBA" id="ARBA00023242"/>
    </source>
</evidence>
<keyword evidence="7" id="KW-1185">Reference proteome</keyword>
<evidence type="ECO:0000256" key="1">
    <source>
        <dbReference type="ARBA" id="ARBA00004123"/>
    </source>
</evidence>
<comment type="subcellular location">
    <subcellularLocation>
        <location evidence="1">Nucleus</location>
    </subcellularLocation>
</comment>
<dbReference type="GO" id="GO:0006974">
    <property type="term" value="P:DNA damage response"/>
    <property type="evidence" value="ECO:0007669"/>
    <property type="project" value="InterPro"/>
</dbReference>
<gene>
    <name evidence="5" type="ORF">PBRA_000242</name>
    <name evidence="6" type="ORF">PLBR_LOCUS4018</name>
</gene>
<dbReference type="GO" id="GO:0031593">
    <property type="term" value="F:polyubiquitin modification-dependent protein binding"/>
    <property type="evidence" value="ECO:0007669"/>
    <property type="project" value="TreeGrafter"/>
</dbReference>
<dbReference type="InterPro" id="IPR044245">
    <property type="entry name" value="Spartan"/>
</dbReference>
<dbReference type="EMBL" id="CDSF01000001">
    <property type="protein sequence ID" value="CEO94457.1"/>
    <property type="molecule type" value="Genomic_DNA"/>
</dbReference>
<dbReference type="OrthoDB" id="5236983at2759"/>
<dbReference type="AlphaFoldDB" id="A0A0G4IH75"/>
<dbReference type="PANTHER" id="PTHR21220:SF0">
    <property type="entry name" value="DNA-DEPENDENT METALLOPROTEASE SPRTN"/>
    <property type="match status" value="1"/>
</dbReference>
<dbReference type="Proteomes" id="UP000290189">
    <property type="component" value="Unassembled WGS sequence"/>
</dbReference>
<dbReference type="PANTHER" id="PTHR21220">
    <property type="entry name" value="DNA-DEPENDENT METALLOPROTEASE SPRTN"/>
    <property type="match status" value="1"/>
</dbReference>
<feature type="compositionally biased region" description="Basic and acidic residues" evidence="3">
    <location>
        <begin position="296"/>
        <end position="309"/>
    </location>
</feature>
<evidence type="ECO:0000313" key="6">
    <source>
        <dbReference type="EMBL" id="SPQ96803.1"/>
    </source>
</evidence>
<keyword evidence="2" id="KW-0539">Nucleus</keyword>
<geneLocation type="mitochondrion" evidence="6"/>
<evidence type="ECO:0000259" key="4">
    <source>
        <dbReference type="SMART" id="SM00731"/>
    </source>
</evidence>
<dbReference type="Pfam" id="PF10263">
    <property type="entry name" value="SprT-like"/>
    <property type="match status" value="1"/>
</dbReference>
<evidence type="ECO:0000256" key="3">
    <source>
        <dbReference type="SAM" id="MobiDB-lite"/>
    </source>
</evidence>
<name>A0A0G4IH75_PLABS</name>
<feature type="compositionally biased region" description="Low complexity" evidence="3">
    <location>
        <begin position="284"/>
        <end position="295"/>
    </location>
</feature>
<evidence type="ECO:0000313" key="7">
    <source>
        <dbReference type="Proteomes" id="UP000039324"/>
    </source>
</evidence>
<dbReference type="InterPro" id="IPR055220">
    <property type="entry name" value="SPRTN_ZBD"/>
</dbReference>